<keyword evidence="4" id="KW-1185">Reference proteome</keyword>
<dbReference type="GO" id="GO:0016491">
    <property type="term" value="F:oxidoreductase activity"/>
    <property type="evidence" value="ECO:0007669"/>
    <property type="project" value="TreeGrafter"/>
</dbReference>
<dbReference type="PRINTS" id="PR00081">
    <property type="entry name" value="GDHRDH"/>
</dbReference>
<dbReference type="AlphaFoldDB" id="A0A5N5D014"/>
<evidence type="ECO:0000313" key="4">
    <source>
        <dbReference type="Proteomes" id="UP000325902"/>
    </source>
</evidence>
<evidence type="ECO:0000313" key="3">
    <source>
        <dbReference type="EMBL" id="KAB2571000.1"/>
    </source>
</evidence>
<dbReference type="InterPro" id="IPR002347">
    <property type="entry name" value="SDR_fam"/>
</dbReference>
<dbReference type="Proteomes" id="UP000325902">
    <property type="component" value="Unassembled WGS sequence"/>
</dbReference>
<dbReference type="SUPFAM" id="SSF51735">
    <property type="entry name" value="NAD(P)-binding Rossmann-fold domains"/>
    <property type="match status" value="1"/>
</dbReference>
<gene>
    <name evidence="3" type="primary">tropE_1</name>
    <name evidence="3" type="ORF">DBV05_g10323</name>
</gene>
<name>A0A5N5D014_9PEZI</name>
<organism evidence="3 4">
    <name type="scientific">Lasiodiplodia theobromae</name>
    <dbReference type="NCBI Taxonomy" id="45133"/>
    <lineage>
        <taxon>Eukaryota</taxon>
        <taxon>Fungi</taxon>
        <taxon>Dikarya</taxon>
        <taxon>Ascomycota</taxon>
        <taxon>Pezizomycotina</taxon>
        <taxon>Dothideomycetes</taxon>
        <taxon>Dothideomycetes incertae sedis</taxon>
        <taxon>Botryosphaeriales</taxon>
        <taxon>Botryosphaeriaceae</taxon>
        <taxon>Lasiodiplodia</taxon>
    </lineage>
</organism>
<dbReference type="GO" id="GO:0005737">
    <property type="term" value="C:cytoplasm"/>
    <property type="evidence" value="ECO:0007669"/>
    <property type="project" value="TreeGrafter"/>
</dbReference>
<dbReference type="InterPro" id="IPR036291">
    <property type="entry name" value="NAD(P)-bd_dom_sf"/>
</dbReference>
<dbReference type="PANTHER" id="PTHR43544:SF32">
    <property type="entry name" value="CHAIN DEHYDROGENASE, PUTATIVE (AFU_ORTHOLOGUE AFUA_5G01530)-RELATED"/>
    <property type="match status" value="1"/>
</dbReference>
<dbReference type="Pfam" id="PF00106">
    <property type="entry name" value="adh_short"/>
    <property type="match status" value="1"/>
</dbReference>
<dbReference type="EMBL" id="VCHE01000114">
    <property type="protein sequence ID" value="KAB2571000.1"/>
    <property type="molecule type" value="Genomic_DNA"/>
</dbReference>
<dbReference type="PRINTS" id="PR00080">
    <property type="entry name" value="SDRFAMILY"/>
</dbReference>
<comment type="caution">
    <text evidence="3">The sequence shown here is derived from an EMBL/GenBank/DDBJ whole genome shotgun (WGS) entry which is preliminary data.</text>
</comment>
<evidence type="ECO:0000256" key="2">
    <source>
        <dbReference type="RuleBase" id="RU000363"/>
    </source>
</evidence>
<dbReference type="PANTHER" id="PTHR43544">
    <property type="entry name" value="SHORT-CHAIN DEHYDROGENASE/REDUCTASE"/>
    <property type="match status" value="1"/>
</dbReference>
<proteinExistence type="inferred from homology"/>
<sequence>MVPEKKIVLITGANAGVGFASATVIAEHSSSFHVIIGARSVIKGQKAVDDLKAKGFPGTVSTVKLEVQDTASIAAAAKVIEEDFGKLDVLVNNAGLMSYDTDYANQLQEEFPVNTFAPLLVTDAFVHLLKKSKDPRIINVSSSLGSIALLREEGLDWALKQAVTYRMSKAALNMLTVCQMAQFGEWGAKVWSYCPGFVVTNGWGDSEESRQQMRDNGAQDPKESGLGILGIINGERDADAGYFINKAERIPW</sequence>
<accession>A0A5N5D014</accession>
<evidence type="ECO:0000256" key="1">
    <source>
        <dbReference type="ARBA" id="ARBA00006484"/>
    </source>
</evidence>
<reference evidence="3 4" key="1">
    <citation type="journal article" date="2019" name="Sci. Rep.">
        <title>A multi-omics analysis of the grapevine pathogen Lasiodiplodia theobromae reveals that temperature affects the expression of virulence- and pathogenicity-related genes.</title>
        <authorList>
            <person name="Felix C."/>
            <person name="Meneses R."/>
            <person name="Goncalves M.F.M."/>
            <person name="Tilleman L."/>
            <person name="Duarte A.S."/>
            <person name="Jorrin-Novo J.V."/>
            <person name="Van de Peer Y."/>
            <person name="Deforce D."/>
            <person name="Van Nieuwerburgh F."/>
            <person name="Esteves A.C."/>
            <person name="Alves A."/>
        </authorList>
    </citation>
    <scope>NUCLEOTIDE SEQUENCE [LARGE SCALE GENOMIC DNA]</scope>
    <source>
        <strain evidence="3 4">LA-SOL3</strain>
    </source>
</reference>
<protein>
    <submittedName>
        <fullName evidence="3">Short-chain dehydrogenase/reductase tropE</fullName>
    </submittedName>
</protein>
<dbReference type="OrthoDB" id="7289984at2759"/>
<dbReference type="Gene3D" id="3.40.50.720">
    <property type="entry name" value="NAD(P)-binding Rossmann-like Domain"/>
    <property type="match status" value="1"/>
</dbReference>
<dbReference type="GO" id="GO:0019748">
    <property type="term" value="P:secondary metabolic process"/>
    <property type="evidence" value="ECO:0007669"/>
    <property type="project" value="TreeGrafter"/>
</dbReference>
<dbReference type="InterPro" id="IPR051468">
    <property type="entry name" value="Fungal_SecMetab_SDRs"/>
</dbReference>
<comment type="similarity">
    <text evidence="1 2">Belongs to the short-chain dehydrogenases/reductases (SDR) family.</text>
</comment>